<name>A0A0S4X3I0_RALSL</name>
<protein>
    <submittedName>
        <fullName evidence="2">N-acetyltransferase</fullName>
    </submittedName>
</protein>
<proteinExistence type="predicted"/>
<dbReference type="AlphaFoldDB" id="A0A0S4X3I0"/>
<dbReference type="EMBL" id="LN899820">
    <property type="protein sequence ID" value="CUV58431.1"/>
    <property type="molecule type" value="Genomic_DNA"/>
</dbReference>
<reference evidence="2" key="2">
    <citation type="submission" date="2021-10" db="EMBL/GenBank/DDBJ databases">
        <title>Complete genome sequences of five Ralstonia solancearum strains isolated from sunflower.</title>
        <authorList>
            <person name="She X."/>
            <person name="He Z."/>
        </authorList>
    </citation>
    <scope>NUCLEOTIDE SEQUENCE</scope>
    <source>
        <strain evidence="2">RS638</strain>
    </source>
</reference>
<evidence type="ECO:0000313" key="2">
    <source>
        <dbReference type="EMBL" id="UZF14902.1"/>
    </source>
</evidence>
<sequence>MHDALLGLERFKDISLGDPFFDSLKSDYSEFGEWFLKKGEHQAYTFRNQAGLLDGFLYLKLEDGPILDANPALPSSRRLKIGTFKINPHGTRLGERFIKRAFDVAVHEQVEALYVTIFAKHTALVDLFLRYGFVQRAIKKTANGQELVLERRLDSVSKDVVRDYPRIPIATGRHFVLSLYPQWHSRLLPDSLLATESSSILQDISHANSIHKIYLAAMSGVEHLRRDDTLLIYRTAQGGSAYYTSVVTSLCVVEELTNIRKFATVEQFLAYCAPYSIFSEGELRGFYHSKKYPWVIRFTYNLALRKRPNRKALIEQVGISPDIYWGFFQISTPQLKNILQLSGDYEKASSLVYSS</sequence>
<organism evidence="1">
    <name type="scientific">Ralstonia solanacearum</name>
    <name type="common">Pseudomonas solanacearum</name>
    <dbReference type="NCBI Taxonomy" id="305"/>
    <lineage>
        <taxon>Bacteria</taxon>
        <taxon>Pseudomonadati</taxon>
        <taxon>Pseudomonadota</taxon>
        <taxon>Betaproteobacteria</taxon>
        <taxon>Burkholderiales</taxon>
        <taxon>Burkholderiaceae</taxon>
        <taxon>Ralstonia</taxon>
        <taxon>Ralstonia solanacearum species complex</taxon>
    </lineage>
</organism>
<evidence type="ECO:0000313" key="1">
    <source>
        <dbReference type="EMBL" id="CUV58431.1"/>
    </source>
</evidence>
<accession>A0A0S4X3I0</accession>
<dbReference type="EMBL" id="CP085043">
    <property type="protein sequence ID" value="UZF14902.1"/>
    <property type="molecule type" value="Genomic_DNA"/>
</dbReference>
<gene>
    <name evidence="2" type="ORF">LH706_00035</name>
    <name evidence="1" type="ORF">RUN215_v1_2130002</name>
</gene>
<reference evidence="1" key="1">
    <citation type="submission" date="2015-10" db="EMBL/GenBank/DDBJ databases">
        <authorList>
            <person name="Gilbert D.G."/>
        </authorList>
    </citation>
    <scope>NUCLEOTIDE SEQUENCE</scope>
    <source>
        <strain evidence="1">Phyl III-seqv23</strain>
    </source>
</reference>